<dbReference type="InterPro" id="IPR027596">
    <property type="entry name" value="AmmeMemoSam_rS"/>
</dbReference>
<accession>A2EUJ7</accession>
<evidence type="ECO:0000259" key="12">
    <source>
        <dbReference type="PROSITE" id="PS51918"/>
    </source>
</evidence>
<dbReference type="InterPro" id="IPR029039">
    <property type="entry name" value="Flavoprotein-like_sf"/>
</dbReference>
<proteinExistence type="inferred from homology"/>
<dbReference type="SUPFAM" id="SSF102114">
    <property type="entry name" value="Radical SAM enzymes"/>
    <property type="match status" value="1"/>
</dbReference>
<dbReference type="STRING" id="5722.A2EUJ7"/>
<gene>
    <name evidence="13" type="ORF">TVAG_031980</name>
</gene>
<dbReference type="VEuPathDB" id="TrichDB:TVAGG3_0363070"/>
<dbReference type="SUPFAM" id="SSF52218">
    <property type="entry name" value="Flavoproteins"/>
    <property type="match status" value="1"/>
</dbReference>
<evidence type="ECO:0000256" key="3">
    <source>
        <dbReference type="ARBA" id="ARBA00010115"/>
    </source>
</evidence>
<comment type="function">
    <text evidence="10">Probable component of the wybutosine biosynthesis pathway. Wybutosine is a hyper modified guanosine with a tricyclic base found at the 3'-position adjacent to the anticodon of eukaryotic phenylalanine tRNA. Catalyzes the condensation of N-methylguanine with 2 carbon atoms from pyruvate to form the tricyclic 4-demethylwyosine, an intermediate in wybutosine biosynthesis.</text>
</comment>
<dbReference type="UniPathway" id="UPA00375"/>
<dbReference type="eggNOG" id="KOG1158">
    <property type="taxonomic scope" value="Eukaryota"/>
</dbReference>
<keyword evidence="8" id="KW-0408">Iron</keyword>
<evidence type="ECO:0000256" key="10">
    <source>
        <dbReference type="ARBA" id="ARBA00025368"/>
    </source>
</evidence>
<dbReference type="OMA" id="PWHVSAF"/>
<dbReference type="PANTHER" id="PTHR30352:SF5">
    <property type="entry name" value="PYRUVATE FORMATE-LYASE 1-ACTIVATING ENZYME"/>
    <property type="match status" value="1"/>
</dbReference>
<keyword evidence="9" id="KW-0411">Iron-sulfur</keyword>
<evidence type="ECO:0000313" key="14">
    <source>
        <dbReference type="Proteomes" id="UP000001542"/>
    </source>
</evidence>
<dbReference type="PROSITE" id="PS50902">
    <property type="entry name" value="FLAVODOXIN_LIKE"/>
    <property type="match status" value="1"/>
</dbReference>
<evidence type="ECO:0000256" key="1">
    <source>
        <dbReference type="ARBA" id="ARBA00001966"/>
    </source>
</evidence>
<evidence type="ECO:0000256" key="6">
    <source>
        <dbReference type="ARBA" id="ARBA00022691"/>
    </source>
</evidence>
<dbReference type="InterPro" id="IPR001094">
    <property type="entry name" value="Flavdoxin-like"/>
</dbReference>
<dbReference type="SFLD" id="SFLDG01101">
    <property type="entry name" value="Uncharacterised_Radical_SAM_Su"/>
    <property type="match status" value="1"/>
</dbReference>
<evidence type="ECO:0000256" key="4">
    <source>
        <dbReference type="ARBA" id="ARBA00012821"/>
    </source>
</evidence>
<sequence length="516" mass="57336">MTNSPLFKQLPDNYLQCLCCSHYCQIAPGKLGKCRIRGNNNGQPVLPTYGRYTVAIDPIEKKPLHHFLPGSSIYSYGTVGCNFSCQFCQNSSLSMWGLDIEDVGCIHESDIGRLKKLTPERVVSSAIKNSCQSIASTYNEPTVSSEFSHEVFKLAKEKGLYTVYVTNGYESVECLDYLAPYLDAVNIDLKSFNDKFYMKTCGGHLEPVCNTIRRCYAMGIHTEVTTLIIPKNNDSDEELTAAANFLASVGKDIPWHLSAYHDDYNFEGFGRTPLETLKRAAAIGKKAGLKYVYMGNVQAPEARVTRCPNCGHLLVDRIWFGTEVKMKGGKCEKCGEVVPGFFSDANNLKPKLTRVPDHLRNLSNSPVTAKIESKLPQKFVIYATQGGTSQEYAEKIAMQFGVDAFNIADIDPNSLSSADEIVFVLSTYGRGNPPQPATKFWETLKSTDIDMKNVKFTVLGCGSSGYKKTFCGFAKSVFERMKELGAQELAPLCTRDELDDDETYPEVTKWIDALKL</sequence>
<dbReference type="GO" id="GO:0102521">
    <property type="term" value="F:tRNA-4-demethylwyosine synthase activity"/>
    <property type="evidence" value="ECO:0007669"/>
    <property type="project" value="UniProtKB-EC"/>
</dbReference>
<comment type="cofactor">
    <cofactor evidence="1">
        <name>[4Fe-4S] cluster</name>
        <dbReference type="ChEBI" id="CHEBI:49883"/>
    </cofactor>
</comment>
<evidence type="ECO:0000313" key="13">
    <source>
        <dbReference type="EMBL" id="EAY03699.1"/>
    </source>
</evidence>
<dbReference type="InterPro" id="IPR058240">
    <property type="entry name" value="rSAM_sf"/>
</dbReference>
<dbReference type="GO" id="GO:0051539">
    <property type="term" value="F:4 iron, 4 sulfur cluster binding"/>
    <property type="evidence" value="ECO:0007669"/>
    <property type="project" value="UniProtKB-KW"/>
</dbReference>
<dbReference type="PRINTS" id="PR00369">
    <property type="entry name" value="FLAVODOXIN"/>
</dbReference>
<comment type="pathway">
    <text evidence="2">tRNA modification; wybutosine-tRNA(Phe) biosynthesis.</text>
</comment>
<dbReference type="GO" id="GO:0010181">
    <property type="term" value="F:FMN binding"/>
    <property type="evidence" value="ECO:0007669"/>
    <property type="project" value="InterPro"/>
</dbReference>
<dbReference type="PROSITE" id="PS51918">
    <property type="entry name" value="RADICAL_SAM"/>
    <property type="match status" value="1"/>
</dbReference>
<evidence type="ECO:0000256" key="2">
    <source>
        <dbReference type="ARBA" id="ARBA00004797"/>
    </source>
</evidence>
<dbReference type="OrthoDB" id="1856718at2759"/>
<dbReference type="InterPro" id="IPR013785">
    <property type="entry name" value="Aldolase_TIM"/>
</dbReference>
<evidence type="ECO:0000256" key="8">
    <source>
        <dbReference type="ARBA" id="ARBA00023004"/>
    </source>
</evidence>
<dbReference type="RefSeq" id="XP_001315922.1">
    <property type="nucleotide sequence ID" value="XM_001315887.1"/>
</dbReference>
<dbReference type="GO" id="GO:0046872">
    <property type="term" value="F:metal ion binding"/>
    <property type="evidence" value="ECO:0007669"/>
    <property type="project" value="UniProtKB-KW"/>
</dbReference>
<dbReference type="Pfam" id="PF00258">
    <property type="entry name" value="Flavodoxin_1"/>
    <property type="match status" value="1"/>
</dbReference>
<dbReference type="EC" id="4.1.3.44" evidence="4"/>
<feature type="domain" description="Radical SAM core" evidence="12">
    <location>
        <begin position="67"/>
        <end position="290"/>
    </location>
</feature>
<keyword evidence="5" id="KW-0004">4Fe-4S</keyword>
<dbReference type="Proteomes" id="UP000001542">
    <property type="component" value="Unassembled WGS sequence"/>
</dbReference>
<comment type="similarity">
    <text evidence="3">Belongs to the TYW1 family.</text>
</comment>
<evidence type="ECO:0000259" key="11">
    <source>
        <dbReference type="PROSITE" id="PS50902"/>
    </source>
</evidence>
<name>A2EUJ7_TRIV3</name>
<organism evidence="13 14">
    <name type="scientific">Trichomonas vaginalis (strain ATCC PRA-98 / G3)</name>
    <dbReference type="NCBI Taxonomy" id="412133"/>
    <lineage>
        <taxon>Eukaryota</taxon>
        <taxon>Metamonada</taxon>
        <taxon>Parabasalia</taxon>
        <taxon>Trichomonadida</taxon>
        <taxon>Trichomonadidae</taxon>
        <taxon>Trichomonas</taxon>
    </lineage>
</organism>
<evidence type="ECO:0000256" key="7">
    <source>
        <dbReference type="ARBA" id="ARBA00022723"/>
    </source>
</evidence>
<dbReference type="InParanoid" id="A2EUJ7"/>
<dbReference type="AlphaFoldDB" id="A2EUJ7"/>
<keyword evidence="6" id="KW-0949">S-adenosyl-L-methionine</keyword>
<keyword evidence="14" id="KW-1185">Reference proteome</keyword>
<dbReference type="SFLD" id="SFLDS00029">
    <property type="entry name" value="Radical_SAM"/>
    <property type="match status" value="1"/>
</dbReference>
<dbReference type="Pfam" id="PF04055">
    <property type="entry name" value="Radical_SAM"/>
    <property type="match status" value="1"/>
</dbReference>
<dbReference type="Gene3D" id="3.20.20.70">
    <property type="entry name" value="Aldolase class I"/>
    <property type="match status" value="1"/>
</dbReference>
<dbReference type="InterPro" id="IPR007197">
    <property type="entry name" value="rSAM"/>
</dbReference>
<dbReference type="SMR" id="A2EUJ7"/>
<dbReference type="InterPro" id="IPR034457">
    <property type="entry name" value="Organic_radical-activating"/>
</dbReference>
<dbReference type="VEuPathDB" id="TrichDB:TVAG_031980"/>
<dbReference type="NCBIfam" id="TIGR04337">
    <property type="entry name" value="AmmeMemoSam_rS"/>
    <property type="match status" value="1"/>
</dbReference>
<dbReference type="KEGG" id="tva:4761545"/>
<protein>
    <recommendedName>
        <fullName evidence="4">tRNA 4-demethylwyosine synthase (AdoMet-dependent)</fullName>
        <ecNumber evidence="4">4.1.3.44</ecNumber>
    </recommendedName>
</protein>
<keyword evidence="7" id="KW-0479">Metal-binding</keyword>
<reference evidence="13" key="1">
    <citation type="submission" date="2006-10" db="EMBL/GenBank/DDBJ databases">
        <authorList>
            <person name="Amadeo P."/>
            <person name="Zhao Q."/>
            <person name="Wortman J."/>
            <person name="Fraser-Liggett C."/>
            <person name="Carlton J."/>
        </authorList>
    </citation>
    <scope>NUCLEOTIDE SEQUENCE</scope>
    <source>
        <strain evidence="13">G3</strain>
    </source>
</reference>
<feature type="domain" description="Flavodoxin-like" evidence="11">
    <location>
        <begin position="378"/>
        <end position="515"/>
    </location>
</feature>
<evidence type="ECO:0000256" key="9">
    <source>
        <dbReference type="ARBA" id="ARBA00023014"/>
    </source>
</evidence>
<dbReference type="Gene3D" id="3.40.50.360">
    <property type="match status" value="1"/>
</dbReference>
<reference evidence="13" key="2">
    <citation type="journal article" date="2007" name="Science">
        <title>Draft genome sequence of the sexually transmitted pathogen Trichomonas vaginalis.</title>
        <authorList>
            <person name="Carlton J.M."/>
            <person name="Hirt R.P."/>
            <person name="Silva J.C."/>
            <person name="Delcher A.L."/>
            <person name="Schatz M."/>
            <person name="Zhao Q."/>
            <person name="Wortman J.R."/>
            <person name="Bidwell S.L."/>
            <person name="Alsmark U.C.M."/>
            <person name="Besteiro S."/>
            <person name="Sicheritz-Ponten T."/>
            <person name="Noel C.J."/>
            <person name="Dacks J.B."/>
            <person name="Foster P.G."/>
            <person name="Simillion C."/>
            <person name="Van de Peer Y."/>
            <person name="Miranda-Saavedra D."/>
            <person name="Barton G.J."/>
            <person name="Westrop G.D."/>
            <person name="Mueller S."/>
            <person name="Dessi D."/>
            <person name="Fiori P.L."/>
            <person name="Ren Q."/>
            <person name="Paulsen I."/>
            <person name="Zhang H."/>
            <person name="Bastida-Corcuera F.D."/>
            <person name="Simoes-Barbosa A."/>
            <person name="Brown M.T."/>
            <person name="Hayes R.D."/>
            <person name="Mukherjee M."/>
            <person name="Okumura C.Y."/>
            <person name="Schneider R."/>
            <person name="Smith A.J."/>
            <person name="Vanacova S."/>
            <person name="Villalvazo M."/>
            <person name="Haas B.J."/>
            <person name="Pertea M."/>
            <person name="Feldblyum T.V."/>
            <person name="Utterback T.R."/>
            <person name="Shu C.L."/>
            <person name="Osoegawa K."/>
            <person name="de Jong P.J."/>
            <person name="Hrdy I."/>
            <person name="Horvathova L."/>
            <person name="Zubacova Z."/>
            <person name="Dolezal P."/>
            <person name="Malik S.B."/>
            <person name="Logsdon J.M. Jr."/>
            <person name="Henze K."/>
            <person name="Gupta A."/>
            <person name="Wang C.C."/>
            <person name="Dunne R.L."/>
            <person name="Upcroft J.A."/>
            <person name="Upcroft P."/>
            <person name="White O."/>
            <person name="Salzberg S.L."/>
            <person name="Tang P."/>
            <person name="Chiu C.-H."/>
            <person name="Lee Y.-S."/>
            <person name="Embley T.M."/>
            <person name="Coombs G.H."/>
            <person name="Mottram J.C."/>
            <person name="Tachezy J."/>
            <person name="Fraser-Liggett C.M."/>
            <person name="Johnson P.J."/>
        </authorList>
    </citation>
    <scope>NUCLEOTIDE SEQUENCE [LARGE SCALE GENOMIC DNA]</scope>
    <source>
        <strain evidence="13">G3</strain>
    </source>
</reference>
<dbReference type="PANTHER" id="PTHR30352">
    <property type="entry name" value="PYRUVATE FORMATE-LYASE-ACTIVATING ENZYME"/>
    <property type="match status" value="1"/>
</dbReference>
<dbReference type="InterPro" id="IPR008254">
    <property type="entry name" value="Flavodoxin/NO_synth"/>
</dbReference>
<evidence type="ECO:0000256" key="5">
    <source>
        <dbReference type="ARBA" id="ARBA00022485"/>
    </source>
</evidence>
<dbReference type="CDD" id="cd01335">
    <property type="entry name" value="Radical_SAM"/>
    <property type="match status" value="1"/>
</dbReference>
<dbReference type="EMBL" id="DS113497">
    <property type="protein sequence ID" value="EAY03699.1"/>
    <property type="molecule type" value="Genomic_DNA"/>
</dbReference>